<gene>
    <name evidence="3" type="primary">LOC127149702</name>
</gene>
<keyword evidence="2" id="KW-1185">Reference proteome</keyword>
<evidence type="ECO:0000313" key="3">
    <source>
        <dbReference type="RefSeq" id="XP_050941520.1"/>
    </source>
</evidence>
<feature type="signal peptide" evidence="1">
    <location>
        <begin position="1"/>
        <end position="26"/>
    </location>
</feature>
<dbReference type="Proteomes" id="UP001652600">
    <property type="component" value="Chromosome 6"/>
</dbReference>
<accession>A0ABM3KUR0</accession>
<reference evidence="3" key="1">
    <citation type="submission" date="2025-08" db="UniProtKB">
        <authorList>
            <consortium name="RefSeq"/>
        </authorList>
    </citation>
    <scope>IDENTIFICATION</scope>
    <source>
        <tissue evidence="3">Stem</tissue>
    </source>
</reference>
<name>A0ABM3KUR0_CUCME</name>
<proteinExistence type="predicted"/>
<dbReference type="RefSeq" id="XP_050941520.1">
    <property type="nucleotide sequence ID" value="XM_051085563.1"/>
</dbReference>
<sequence length="269" mass="30156">MAALSTPSIGTIILFLLLILIRSGFTVNDTTASASCNNSHSKKCHLVRDDIADYKLIMMELEMGRMLLDFNKYTTPQTGTANKNSGGSCGRPPRYDSCLGEKRDTPPQEKCYVYKRVPCGRAARVNPCVKAEPRLRQAEPVPVLFQPSRQDQFGSIHLHFGRLGPSDRCGERLSSVGTHPLQPFLGIPLLGKHTCLAVRTRRVNLQGECRHVEVHAEEVVGEAEVPVVASRRRHLLHRQSTQMHRSPRRISPRWSGAIRTCCKLLWRLS</sequence>
<feature type="chain" id="PRO_5045742799" evidence="1">
    <location>
        <begin position="27"/>
        <end position="269"/>
    </location>
</feature>
<organism evidence="2 3">
    <name type="scientific">Cucumis melo</name>
    <name type="common">Muskmelon</name>
    <dbReference type="NCBI Taxonomy" id="3656"/>
    <lineage>
        <taxon>Eukaryota</taxon>
        <taxon>Viridiplantae</taxon>
        <taxon>Streptophyta</taxon>
        <taxon>Embryophyta</taxon>
        <taxon>Tracheophyta</taxon>
        <taxon>Spermatophyta</taxon>
        <taxon>Magnoliopsida</taxon>
        <taxon>eudicotyledons</taxon>
        <taxon>Gunneridae</taxon>
        <taxon>Pentapetalae</taxon>
        <taxon>rosids</taxon>
        <taxon>fabids</taxon>
        <taxon>Cucurbitales</taxon>
        <taxon>Cucurbitaceae</taxon>
        <taxon>Benincaseae</taxon>
        <taxon>Cucumis</taxon>
    </lineage>
</organism>
<dbReference type="GeneID" id="127149702"/>
<evidence type="ECO:0000256" key="1">
    <source>
        <dbReference type="SAM" id="SignalP"/>
    </source>
</evidence>
<protein>
    <submittedName>
        <fullName evidence="3">Uncharacterized protein LOC127149702</fullName>
    </submittedName>
</protein>
<keyword evidence="1" id="KW-0732">Signal</keyword>
<evidence type="ECO:0000313" key="2">
    <source>
        <dbReference type="Proteomes" id="UP001652600"/>
    </source>
</evidence>